<proteinExistence type="predicted"/>
<sequence length="131" mass="14743">MDAVTQDDFERFTQDNAGEPNTNTHSSNQYADAIQALIAQNEKMLEMLQISQQNQQQTVRVNSNQDIKNLNIMPDLSKTIDKFAGEMGPAVATTWLQQIESTSLLHSWPDAFTYETARSNLESAAKYWLSG</sequence>
<dbReference type="EMBL" id="JASPKY010000222">
    <property type="protein sequence ID" value="KAK9719122.1"/>
    <property type="molecule type" value="Genomic_DNA"/>
</dbReference>
<keyword evidence="3" id="KW-1185">Reference proteome</keyword>
<name>A0AAW1KJJ2_POPJA</name>
<evidence type="ECO:0000256" key="1">
    <source>
        <dbReference type="SAM" id="MobiDB-lite"/>
    </source>
</evidence>
<dbReference type="Proteomes" id="UP001458880">
    <property type="component" value="Unassembled WGS sequence"/>
</dbReference>
<comment type="caution">
    <text evidence="2">The sequence shown here is derived from an EMBL/GenBank/DDBJ whole genome shotgun (WGS) entry which is preliminary data.</text>
</comment>
<evidence type="ECO:0000313" key="3">
    <source>
        <dbReference type="Proteomes" id="UP001458880"/>
    </source>
</evidence>
<organism evidence="2 3">
    <name type="scientific">Popillia japonica</name>
    <name type="common">Japanese beetle</name>
    <dbReference type="NCBI Taxonomy" id="7064"/>
    <lineage>
        <taxon>Eukaryota</taxon>
        <taxon>Metazoa</taxon>
        <taxon>Ecdysozoa</taxon>
        <taxon>Arthropoda</taxon>
        <taxon>Hexapoda</taxon>
        <taxon>Insecta</taxon>
        <taxon>Pterygota</taxon>
        <taxon>Neoptera</taxon>
        <taxon>Endopterygota</taxon>
        <taxon>Coleoptera</taxon>
        <taxon>Polyphaga</taxon>
        <taxon>Scarabaeiformia</taxon>
        <taxon>Scarabaeidae</taxon>
        <taxon>Rutelinae</taxon>
        <taxon>Popillia</taxon>
    </lineage>
</organism>
<protein>
    <submittedName>
        <fullName evidence="2">Uncharacterized protein</fullName>
    </submittedName>
</protein>
<reference evidence="2 3" key="1">
    <citation type="journal article" date="2024" name="BMC Genomics">
        <title>De novo assembly and annotation of Popillia japonica's genome with initial clues to its potential as an invasive pest.</title>
        <authorList>
            <person name="Cucini C."/>
            <person name="Boschi S."/>
            <person name="Funari R."/>
            <person name="Cardaioli E."/>
            <person name="Iannotti N."/>
            <person name="Marturano G."/>
            <person name="Paoli F."/>
            <person name="Bruttini M."/>
            <person name="Carapelli A."/>
            <person name="Frati F."/>
            <person name="Nardi F."/>
        </authorList>
    </citation>
    <scope>NUCLEOTIDE SEQUENCE [LARGE SCALE GENOMIC DNA]</scope>
    <source>
        <strain evidence="2">DMR45628</strain>
    </source>
</reference>
<feature type="region of interest" description="Disordered" evidence="1">
    <location>
        <begin position="1"/>
        <end position="28"/>
    </location>
</feature>
<accession>A0AAW1KJJ2</accession>
<feature type="compositionally biased region" description="Polar residues" evidence="1">
    <location>
        <begin position="14"/>
        <end position="28"/>
    </location>
</feature>
<gene>
    <name evidence="2" type="ORF">QE152_g22837</name>
</gene>
<dbReference type="AlphaFoldDB" id="A0AAW1KJJ2"/>
<evidence type="ECO:0000313" key="2">
    <source>
        <dbReference type="EMBL" id="KAK9719122.1"/>
    </source>
</evidence>